<dbReference type="OrthoDB" id="3162794at2759"/>
<dbReference type="Proteomes" id="UP000518752">
    <property type="component" value="Unassembled WGS sequence"/>
</dbReference>
<sequence length="611" mass="68477">MLILDPIFSISFSPQNLSIPTFVISSITTSMSGSDRGIYRLRPNYLLGATKTRLDGEQDLARARFIWDGIEAAPNEMWASLRAGCLQLKHIVSRQRGEHLPQRLWTMLIDRCPNLEFLIIGDEGPTMHSERTLSIKPLLQARWPNLRSLFLFQRQIQQSIRQRKSSGRPTTSFVHHRPSSESSPTQIPPHPNVGIYTESYDPRQISPLRLLSSSCGIPSEHFTSQLGLLRQVHLTDKSYRGEQEWSAVKRYLGSLSALEHLSIQLDFSAEIQDGSYKFDKNRKIVYKPVRHDQIGELQALYESCPRGLKSLKLVICTSAEETIYWRDIPTIFHRRQNVRSANSGKGLGRYLSLKHLEVWKVLKKSSSEDNLGMAAARIALDENPRTRGIGPFSESQACHLPVNLTHPSLETIVFVACKSHWGRPNQQEVALCQQFNPKTARLLAQPVQVVQRAAFGIRRLSEEDPARTLILNKSMANSLARTSRIPADTFSPVSVAVSRASSSPPPPPTTTITLSANERNSDSTLTQSYNWEFRLKYPPSTPISTGDIDIFSLGSSGRKLVIEHTTSRYTRLKEHDMFGAGVDGSGSAGNERDISKTQNPVFPSQALPYGT</sequence>
<dbReference type="AlphaFoldDB" id="A0A8H5HWW2"/>
<evidence type="ECO:0000256" key="1">
    <source>
        <dbReference type="SAM" id="MobiDB-lite"/>
    </source>
</evidence>
<name>A0A8H5HWW2_9AGAR</name>
<evidence type="ECO:0000313" key="2">
    <source>
        <dbReference type="EMBL" id="KAF5390925.1"/>
    </source>
</evidence>
<gene>
    <name evidence="2" type="ORF">D9757_004073</name>
</gene>
<organism evidence="2 3">
    <name type="scientific">Collybiopsis confluens</name>
    <dbReference type="NCBI Taxonomy" id="2823264"/>
    <lineage>
        <taxon>Eukaryota</taxon>
        <taxon>Fungi</taxon>
        <taxon>Dikarya</taxon>
        <taxon>Basidiomycota</taxon>
        <taxon>Agaricomycotina</taxon>
        <taxon>Agaricomycetes</taxon>
        <taxon>Agaricomycetidae</taxon>
        <taxon>Agaricales</taxon>
        <taxon>Marasmiineae</taxon>
        <taxon>Omphalotaceae</taxon>
        <taxon>Collybiopsis</taxon>
    </lineage>
</organism>
<dbReference type="EMBL" id="JAACJN010000012">
    <property type="protein sequence ID" value="KAF5390925.1"/>
    <property type="molecule type" value="Genomic_DNA"/>
</dbReference>
<reference evidence="2 3" key="1">
    <citation type="journal article" date="2020" name="ISME J.">
        <title>Uncovering the hidden diversity of litter-decomposition mechanisms in mushroom-forming fungi.</title>
        <authorList>
            <person name="Floudas D."/>
            <person name="Bentzer J."/>
            <person name="Ahren D."/>
            <person name="Johansson T."/>
            <person name="Persson P."/>
            <person name="Tunlid A."/>
        </authorList>
    </citation>
    <scope>NUCLEOTIDE SEQUENCE [LARGE SCALE GENOMIC DNA]</scope>
    <source>
        <strain evidence="2 3">CBS 406.79</strain>
    </source>
</reference>
<feature type="region of interest" description="Disordered" evidence="1">
    <location>
        <begin position="161"/>
        <end position="190"/>
    </location>
</feature>
<accession>A0A8H5HWW2</accession>
<comment type="caution">
    <text evidence="2">The sequence shown here is derived from an EMBL/GenBank/DDBJ whole genome shotgun (WGS) entry which is preliminary data.</text>
</comment>
<feature type="region of interest" description="Disordered" evidence="1">
    <location>
        <begin position="581"/>
        <end position="611"/>
    </location>
</feature>
<evidence type="ECO:0000313" key="3">
    <source>
        <dbReference type="Proteomes" id="UP000518752"/>
    </source>
</evidence>
<proteinExistence type="predicted"/>
<keyword evidence="3" id="KW-1185">Reference proteome</keyword>
<protein>
    <submittedName>
        <fullName evidence="2">Uncharacterized protein</fullName>
    </submittedName>
</protein>